<feature type="transmembrane region" description="Helical" evidence="1">
    <location>
        <begin position="9"/>
        <end position="30"/>
    </location>
</feature>
<sequence>MKKNGIIKFLFIYIIAKAITLATGLSYNIFTKEFNLMKLIIDIAIWAFAYFIVNLVFSKLSIKQRKEVQ</sequence>
<proteinExistence type="predicted"/>
<organism evidence="2 3">
    <name type="scientific">Anaeromonas frigoriresistens</name>
    <dbReference type="NCBI Taxonomy" id="2683708"/>
    <lineage>
        <taxon>Bacteria</taxon>
        <taxon>Bacillati</taxon>
        <taxon>Bacillota</taxon>
        <taxon>Tissierellia</taxon>
        <taxon>Tissierellales</taxon>
        <taxon>Thermohalobacteraceae</taxon>
        <taxon>Anaeromonas</taxon>
    </lineage>
</organism>
<feature type="transmembrane region" description="Helical" evidence="1">
    <location>
        <begin position="36"/>
        <end position="57"/>
    </location>
</feature>
<reference evidence="2" key="1">
    <citation type="submission" date="2019-12" db="EMBL/GenBank/DDBJ databases">
        <title>Clostridiaceae gen. nov. sp. nov., isolated from sediment in Xinjiang, China.</title>
        <authorList>
            <person name="Zhang R."/>
        </authorList>
    </citation>
    <scope>NUCLEOTIDE SEQUENCE</scope>
    <source>
        <strain evidence="2">D2Q-11</strain>
    </source>
</reference>
<keyword evidence="1" id="KW-1133">Transmembrane helix</keyword>
<dbReference type="EMBL" id="WSFT01000053">
    <property type="protein sequence ID" value="MBS4539579.1"/>
    <property type="molecule type" value="Genomic_DNA"/>
</dbReference>
<evidence type="ECO:0000256" key="1">
    <source>
        <dbReference type="SAM" id="Phobius"/>
    </source>
</evidence>
<dbReference type="Proteomes" id="UP000724672">
    <property type="component" value="Unassembled WGS sequence"/>
</dbReference>
<comment type="caution">
    <text evidence="2">The sequence shown here is derived from an EMBL/GenBank/DDBJ whole genome shotgun (WGS) entry which is preliminary data.</text>
</comment>
<evidence type="ECO:0000313" key="2">
    <source>
        <dbReference type="EMBL" id="MBS4539579.1"/>
    </source>
</evidence>
<dbReference type="RefSeq" id="WP_203367504.1">
    <property type="nucleotide sequence ID" value="NZ_WSFT01000053.1"/>
</dbReference>
<evidence type="ECO:0000313" key="3">
    <source>
        <dbReference type="Proteomes" id="UP000724672"/>
    </source>
</evidence>
<dbReference type="AlphaFoldDB" id="A0A942UUP7"/>
<gene>
    <name evidence="2" type="ORF">GOQ27_13980</name>
</gene>
<protein>
    <submittedName>
        <fullName evidence="2">Uncharacterized protein</fullName>
    </submittedName>
</protein>
<keyword evidence="1" id="KW-0812">Transmembrane</keyword>
<accession>A0A942UUP7</accession>
<keyword evidence="1" id="KW-0472">Membrane</keyword>
<name>A0A942UUP7_9FIRM</name>
<keyword evidence="3" id="KW-1185">Reference proteome</keyword>